<dbReference type="OrthoDB" id="1117451at2"/>
<dbReference type="Proteomes" id="UP000289703">
    <property type="component" value="Unassembled WGS sequence"/>
</dbReference>
<dbReference type="InterPro" id="IPR026341">
    <property type="entry name" value="T9SS_type_B"/>
</dbReference>
<evidence type="ECO:0000313" key="2">
    <source>
        <dbReference type="Proteomes" id="UP000289703"/>
    </source>
</evidence>
<protein>
    <submittedName>
        <fullName evidence="1">Gliding motility-associated C-terminal domain-containing protein</fullName>
    </submittedName>
</protein>
<accession>A0A4V1N0H3</accession>
<dbReference type="AlphaFoldDB" id="A0A4V1N0H3"/>
<keyword evidence="2" id="KW-1185">Reference proteome</keyword>
<sequence length="241" mass="27378">MNFIHPSIKNLYLTMKSIFTLSFILVLLFGPATSFGQDGTPPIAKNDSVSINNKTIIDEVNYIEIVFLENDIYSSSTLDFTQTKILRQNDQAGKAYLIENNSLMVFYPYEDSFGVDTVFYEICDNKSQCSRAYILVDVKDPNKVDILIPSAFSPNGDNINDKFYIKGIENYPINEFIVFSRWGTKVFDKSNYSNDDAWDGSYGKTGVKLGPGDKLPPGTYFFKLIIKDKKYLKSGYIIIKK</sequence>
<proteinExistence type="predicted"/>
<organism evidence="1 2">
    <name type="scientific">Ancylomarina salipaludis</name>
    <dbReference type="NCBI Taxonomy" id="2501299"/>
    <lineage>
        <taxon>Bacteria</taxon>
        <taxon>Pseudomonadati</taxon>
        <taxon>Bacteroidota</taxon>
        <taxon>Bacteroidia</taxon>
        <taxon>Marinilabiliales</taxon>
        <taxon>Marinifilaceae</taxon>
        <taxon>Ancylomarina</taxon>
    </lineage>
</organism>
<name>A0A4V1N0H3_9BACT</name>
<dbReference type="NCBIfam" id="TIGR04131">
    <property type="entry name" value="Bac_Flav_CTERM"/>
    <property type="match status" value="1"/>
</dbReference>
<dbReference type="Pfam" id="PF17963">
    <property type="entry name" value="Big_9"/>
    <property type="match status" value="1"/>
</dbReference>
<evidence type="ECO:0000313" key="1">
    <source>
        <dbReference type="EMBL" id="RXQ96823.1"/>
    </source>
</evidence>
<comment type="caution">
    <text evidence="1">The sequence shown here is derived from an EMBL/GenBank/DDBJ whole genome shotgun (WGS) entry which is preliminary data.</text>
</comment>
<gene>
    <name evidence="1" type="ORF">EO244_04120</name>
</gene>
<reference evidence="1 2" key="1">
    <citation type="submission" date="2019-01" db="EMBL/GenBank/DDBJ databases">
        <title>Ancylomarina salipaludis sp. nov., isolated from a salt marsh.</title>
        <authorList>
            <person name="Yoon J.-H."/>
        </authorList>
    </citation>
    <scope>NUCLEOTIDE SEQUENCE [LARGE SCALE GENOMIC DNA]</scope>
    <source>
        <strain evidence="1 2">SHSM-M15</strain>
    </source>
</reference>
<dbReference type="Pfam" id="PF13585">
    <property type="entry name" value="CHU_C"/>
    <property type="match status" value="1"/>
</dbReference>
<dbReference type="EMBL" id="SAXA01000002">
    <property type="protein sequence ID" value="RXQ96823.1"/>
    <property type="molecule type" value="Genomic_DNA"/>
</dbReference>